<reference evidence="3 4" key="1">
    <citation type="submission" date="2016-12" db="EMBL/GenBank/DDBJ databases">
        <authorList>
            <person name="Song W.-J."/>
            <person name="Kurnit D.M."/>
        </authorList>
    </citation>
    <scope>NUCLEOTIDE SEQUENCE [LARGE SCALE GENOMIC DNA]</scope>
    <source>
        <strain evidence="3 4">DSM 43162</strain>
    </source>
</reference>
<dbReference type="SMART" id="SM00701">
    <property type="entry name" value="PGRP"/>
    <property type="match status" value="1"/>
</dbReference>
<dbReference type="InterPro" id="IPR015510">
    <property type="entry name" value="PGRP"/>
</dbReference>
<dbReference type="EMBL" id="FRDM01000031">
    <property type="protein sequence ID" value="SHN86847.1"/>
    <property type="molecule type" value="Genomic_DNA"/>
</dbReference>
<evidence type="ECO:0000256" key="1">
    <source>
        <dbReference type="ARBA" id="ARBA00007553"/>
    </source>
</evidence>
<gene>
    <name evidence="3" type="ORF">SAMN05660350_04017</name>
</gene>
<dbReference type="InterPro" id="IPR002502">
    <property type="entry name" value="Amidase_domain"/>
</dbReference>
<dbReference type="InterPro" id="IPR036505">
    <property type="entry name" value="Amidase/PGRP_sf"/>
</dbReference>
<dbReference type="Proteomes" id="UP000184428">
    <property type="component" value="Unassembled WGS sequence"/>
</dbReference>
<comment type="similarity">
    <text evidence="1">Belongs to the N-acetylmuramoyl-L-alanine amidase 2 family.</text>
</comment>
<organism evidence="3 4">
    <name type="scientific">Geodermatophilus obscurus</name>
    <dbReference type="NCBI Taxonomy" id="1861"/>
    <lineage>
        <taxon>Bacteria</taxon>
        <taxon>Bacillati</taxon>
        <taxon>Actinomycetota</taxon>
        <taxon>Actinomycetes</taxon>
        <taxon>Geodermatophilales</taxon>
        <taxon>Geodermatophilaceae</taxon>
        <taxon>Geodermatophilus</taxon>
    </lineage>
</organism>
<dbReference type="PANTHER" id="PTHR11022:SF41">
    <property type="entry name" value="PEPTIDOGLYCAN-RECOGNITION PROTEIN LC-RELATED"/>
    <property type="match status" value="1"/>
</dbReference>
<proteinExistence type="inferred from homology"/>
<dbReference type="Gene3D" id="3.40.80.10">
    <property type="entry name" value="Peptidoglycan recognition protein-like"/>
    <property type="match status" value="1"/>
</dbReference>
<sequence>MLVGSSATALAISLVAVMPEEARARTPFRGVDVRPRADWAGGLTPAGPLQQERSGDTRFLLVHHTASANDYGPGDVPGLLRGFYRFHTGPDRRWPDVAYNFFVDRYGTVWEGRTGSLAGPVMADATGGSQGFAQLCCFIGNHQAEAPTPEARTSMTALLAALADTYAIETAPGATTTFVSRGSNRWPAGTTVTTTTIAGHRDMSLTTCPGDTAYELVRDVFPAAVTALRPTPR</sequence>
<dbReference type="Pfam" id="PF01510">
    <property type="entry name" value="Amidase_2"/>
    <property type="match status" value="1"/>
</dbReference>
<protein>
    <submittedName>
        <fullName evidence="3">N-acetylmuramoyl-L-alanine amidase</fullName>
    </submittedName>
</protein>
<dbReference type="GO" id="GO:0008270">
    <property type="term" value="F:zinc ion binding"/>
    <property type="evidence" value="ECO:0007669"/>
    <property type="project" value="InterPro"/>
</dbReference>
<dbReference type="AlphaFoldDB" id="A0A1M7UVA1"/>
<evidence type="ECO:0000313" key="3">
    <source>
        <dbReference type="EMBL" id="SHN86847.1"/>
    </source>
</evidence>
<evidence type="ECO:0000259" key="2">
    <source>
        <dbReference type="SMART" id="SM00701"/>
    </source>
</evidence>
<dbReference type="PANTHER" id="PTHR11022">
    <property type="entry name" value="PEPTIDOGLYCAN RECOGNITION PROTEIN"/>
    <property type="match status" value="1"/>
</dbReference>
<dbReference type="SUPFAM" id="SSF55846">
    <property type="entry name" value="N-acetylmuramoyl-L-alanine amidase-like"/>
    <property type="match status" value="1"/>
</dbReference>
<name>A0A1M7UVA1_9ACTN</name>
<accession>A0A1M7UVA1</accession>
<dbReference type="GO" id="GO:0009253">
    <property type="term" value="P:peptidoglycan catabolic process"/>
    <property type="evidence" value="ECO:0007669"/>
    <property type="project" value="InterPro"/>
</dbReference>
<feature type="domain" description="Peptidoglycan recognition protein family" evidence="2">
    <location>
        <begin position="31"/>
        <end position="183"/>
    </location>
</feature>
<dbReference type="InterPro" id="IPR006619">
    <property type="entry name" value="PGRP_domain_met/bac"/>
</dbReference>
<dbReference type="GO" id="GO:0008745">
    <property type="term" value="F:N-acetylmuramoyl-L-alanine amidase activity"/>
    <property type="evidence" value="ECO:0007669"/>
    <property type="project" value="InterPro"/>
</dbReference>
<dbReference type="CDD" id="cd06583">
    <property type="entry name" value="PGRP"/>
    <property type="match status" value="1"/>
</dbReference>
<evidence type="ECO:0000313" key="4">
    <source>
        <dbReference type="Proteomes" id="UP000184428"/>
    </source>
</evidence>